<evidence type="ECO:0000259" key="3">
    <source>
        <dbReference type="Pfam" id="PF03816"/>
    </source>
</evidence>
<feature type="domain" description="Cell envelope-related transcriptional attenuator" evidence="3">
    <location>
        <begin position="111"/>
        <end position="232"/>
    </location>
</feature>
<dbReference type="RefSeq" id="WP_326121268.1">
    <property type="nucleotide sequence ID" value="NZ_JARSFG010000003.1"/>
</dbReference>
<dbReference type="InterPro" id="IPR050922">
    <property type="entry name" value="LytR/CpsA/Psr_CW_biosynth"/>
</dbReference>
<dbReference type="Proteomes" id="UP001344888">
    <property type="component" value="Unassembled WGS sequence"/>
</dbReference>
<evidence type="ECO:0000313" key="4">
    <source>
        <dbReference type="EMBL" id="MEC1177051.1"/>
    </source>
</evidence>
<keyword evidence="2" id="KW-0472">Membrane</keyword>
<dbReference type="Pfam" id="PF19754">
    <property type="entry name" value="DUF6241"/>
    <property type="match status" value="1"/>
</dbReference>
<comment type="similarity">
    <text evidence="1">Belongs to the LytR/CpsA/Psr (LCP) family.</text>
</comment>
<evidence type="ECO:0000313" key="5">
    <source>
        <dbReference type="Proteomes" id="UP001344888"/>
    </source>
</evidence>
<name>A0AAW9NKT6_9BACL</name>
<protein>
    <submittedName>
        <fullName evidence="4">DUF6241 domain-containing protein</fullName>
    </submittedName>
</protein>
<dbReference type="Gene3D" id="3.40.630.190">
    <property type="entry name" value="LCP protein"/>
    <property type="match status" value="1"/>
</dbReference>
<proteinExistence type="inferred from homology"/>
<evidence type="ECO:0000256" key="2">
    <source>
        <dbReference type="SAM" id="Phobius"/>
    </source>
</evidence>
<sequence>MADKRVKNEFFKMAEQDLRFTQEDRQKVFEQIHRPEKKKRFVVSFVPLTASLFIVGLCLFLLMPVIFPENVTEEYAGTDSNDVVEAIAQEDEVATMLFTVKDEDNRIHLNLLFAYSKEQRRMNVLAIPRDTYAPIFEEDEPISYDKLTFAYVDGSDGAESVRKSVSALFDLPIDYYAVMDLADFSTLIDAVNGIDYVLREDIRVRAITQVAFDFERGTNHLNGEEIIALMMATTERDALGREHLVKLLNTVAYKMKKEMSLTQLQEMATQLETNMPFNPLFEKPIEIHTIKSFSLLDGLQSTMLDEKYYVTFEESFLTYIGEKLTTFDESNAVVSTVDTSYGWENTIFSNKIDEWKNGDEPFVDNLVEEVMQQMAHQKVIAEFKEGSIMLTPERIAILQWMVEDNKEQYTHHAIYLDILNRWQKGDFSTVDDDHNRLMQLQGTKTSDGTATGIASEEQEIHYIFQVFAKEVDEVFGPAEKQ</sequence>
<dbReference type="EMBL" id="JARSFG010000003">
    <property type="protein sequence ID" value="MEC1177051.1"/>
    <property type="molecule type" value="Genomic_DNA"/>
</dbReference>
<accession>A0AAW9NKT6</accession>
<organism evidence="4 5">
    <name type="scientific">Metasolibacillus meyeri</name>
    <dbReference type="NCBI Taxonomy" id="1071052"/>
    <lineage>
        <taxon>Bacteria</taxon>
        <taxon>Bacillati</taxon>
        <taxon>Bacillota</taxon>
        <taxon>Bacilli</taxon>
        <taxon>Bacillales</taxon>
        <taxon>Caryophanaceae</taxon>
        <taxon>Metasolibacillus</taxon>
    </lineage>
</organism>
<dbReference type="InterPro" id="IPR004474">
    <property type="entry name" value="LytR_CpsA_psr"/>
</dbReference>
<gene>
    <name evidence="4" type="ORF">P9B03_01020</name>
</gene>
<reference evidence="4 5" key="1">
    <citation type="submission" date="2023-03" db="EMBL/GenBank/DDBJ databases">
        <title>Bacillus Genome Sequencing.</title>
        <authorList>
            <person name="Dunlap C."/>
        </authorList>
    </citation>
    <scope>NUCLEOTIDE SEQUENCE [LARGE SCALE GENOMIC DNA]</scope>
    <source>
        <strain evidence="4 5">B-59205</strain>
    </source>
</reference>
<keyword evidence="2" id="KW-0812">Transmembrane</keyword>
<feature type="transmembrane region" description="Helical" evidence="2">
    <location>
        <begin position="41"/>
        <end position="67"/>
    </location>
</feature>
<comment type="caution">
    <text evidence="4">The sequence shown here is derived from an EMBL/GenBank/DDBJ whole genome shotgun (WGS) entry which is preliminary data.</text>
</comment>
<evidence type="ECO:0000256" key="1">
    <source>
        <dbReference type="ARBA" id="ARBA00006068"/>
    </source>
</evidence>
<keyword evidence="2" id="KW-1133">Transmembrane helix</keyword>
<dbReference type="PANTHER" id="PTHR33392:SF6">
    <property type="entry name" value="POLYISOPRENYL-TEICHOIC ACID--PEPTIDOGLYCAN TEICHOIC ACID TRANSFERASE TAGU"/>
    <property type="match status" value="1"/>
</dbReference>
<keyword evidence="5" id="KW-1185">Reference proteome</keyword>
<dbReference type="AlphaFoldDB" id="A0AAW9NKT6"/>
<dbReference type="PANTHER" id="PTHR33392">
    <property type="entry name" value="POLYISOPRENYL-TEICHOIC ACID--PEPTIDOGLYCAN TEICHOIC ACID TRANSFERASE TAGU"/>
    <property type="match status" value="1"/>
</dbReference>
<dbReference type="Pfam" id="PF03816">
    <property type="entry name" value="LytR_cpsA_psr"/>
    <property type="match status" value="1"/>
</dbReference>
<dbReference type="InterPro" id="IPR046208">
    <property type="entry name" value="DUF6241"/>
</dbReference>